<sequence>MSEQYWVGDFFIDLSRNQITKNNQSETLAPKALAVLTHLAENRGKVVSHDELLAKVWQGTVVSTNTLQRSIAQLRKALGDDGKVQVYIKTHAKQGYSLECDVRWHDSANSTNAESVNLNETQEAILDEICVDEIGVEGDDANSDINHPAKLAPNAVENAAKTQTSSRSRLMSMAIIIGIIMLTFVGYQSLAPEQPPQLSFGELRALTATDNKESAGIYSPDGRYIVYHRYSEEFCINNLWAKDTKTQEEFRLTENLDTYGSHSFSEDGQKLAFVQSIDCSQPITQKKCYKLMSLDFNKALNSPQPLHELMECKYSKIQRPKWLNNDNIALLQKASDRWKLINYSVSEDESQVIYEINDGTIIYYDYSITDGLFALTTIHHDGHYYIEIVSTDGQLVSSHRINKPKEIPRFRHIYPNFSPFENLLVFSTGRQLFTLSYEGQISKVSLPLDEPIGSPVFHPNGDRMVVIKGRYDSDIVSVSLSQIANTLTATSQDKELTILERSTAGEDNAIFQPGGELIAYKSERSGEEQVWITDGEGSRQISHFPMDTYIFGMEWAADGQSLLVNANDMLTQIDLDSNHKTLPLEYPVVRLFQWDSQKHTALMHIRIKGILKSVELNLTNSAIRMINDKPVSWATKDDNGQLIYLDHMERFWRSGAVEDELIQALDDQGSGKRFVVEDGVIYGINDDFQLWSYALDADKFEIIGESPKNVDYLTDINQTQLLMTIRAFSKKEVAELYLSK</sequence>
<proteinExistence type="inferred from homology"/>
<dbReference type="EMBL" id="VKGK01000002">
    <property type="protein sequence ID" value="TRY15914.1"/>
    <property type="molecule type" value="Genomic_DNA"/>
</dbReference>
<keyword evidence="4" id="KW-1133">Transmembrane helix</keyword>
<dbReference type="RefSeq" id="WP_143563009.1">
    <property type="nucleotide sequence ID" value="NZ_BMPL01000002.1"/>
</dbReference>
<dbReference type="CDD" id="cd00383">
    <property type="entry name" value="trans_reg_C"/>
    <property type="match status" value="1"/>
</dbReference>
<dbReference type="PANTHER" id="PTHR36842">
    <property type="entry name" value="PROTEIN TOLB HOMOLOG"/>
    <property type="match status" value="1"/>
</dbReference>
<dbReference type="Pfam" id="PF00486">
    <property type="entry name" value="Trans_reg_C"/>
    <property type="match status" value="1"/>
</dbReference>
<keyword evidence="7" id="KW-1185">Reference proteome</keyword>
<reference evidence="7" key="1">
    <citation type="submission" date="2019-07" db="EMBL/GenBank/DDBJ databases">
        <title>Shewanella sp. YLB-08 draft genomic sequence.</title>
        <authorList>
            <person name="Yu L."/>
        </authorList>
    </citation>
    <scope>NUCLEOTIDE SEQUENCE [LARGE SCALE GENOMIC DNA]</scope>
    <source>
        <strain evidence="7">JCM 20706</strain>
    </source>
</reference>
<dbReference type="PROSITE" id="PS51755">
    <property type="entry name" value="OMPR_PHOB"/>
    <property type="match status" value="1"/>
</dbReference>
<keyword evidence="4" id="KW-0472">Membrane</keyword>
<evidence type="ECO:0000313" key="6">
    <source>
        <dbReference type="EMBL" id="TRY15914.1"/>
    </source>
</evidence>
<dbReference type="GO" id="GO:0003677">
    <property type="term" value="F:DNA binding"/>
    <property type="evidence" value="ECO:0007669"/>
    <property type="project" value="UniProtKB-UniRule"/>
</dbReference>
<dbReference type="Gene3D" id="2.120.10.30">
    <property type="entry name" value="TolB, C-terminal domain"/>
    <property type="match status" value="2"/>
</dbReference>
<feature type="domain" description="OmpR/PhoB-type" evidence="5">
    <location>
        <begin position="2"/>
        <end position="100"/>
    </location>
</feature>
<evidence type="ECO:0000259" key="5">
    <source>
        <dbReference type="PROSITE" id="PS51755"/>
    </source>
</evidence>
<comment type="caution">
    <text evidence="6">The sequence shown here is derived from an EMBL/GenBank/DDBJ whole genome shotgun (WGS) entry which is preliminary data.</text>
</comment>
<dbReference type="InterPro" id="IPR011659">
    <property type="entry name" value="WD40"/>
</dbReference>
<comment type="similarity">
    <text evidence="1">Belongs to the TolB family.</text>
</comment>
<feature type="transmembrane region" description="Helical" evidence="4">
    <location>
        <begin position="170"/>
        <end position="190"/>
    </location>
</feature>
<protein>
    <submittedName>
        <fullName evidence="6">Transcriptional regulator</fullName>
    </submittedName>
</protein>
<dbReference type="GO" id="GO:0000160">
    <property type="term" value="P:phosphorelay signal transduction system"/>
    <property type="evidence" value="ECO:0007669"/>
    <property type="project" value="InterPro"/>
</dbReference>
<keyword evidence="4" id="KW-0812">Transmembrane</keyword>
<name>A0A553JTY9_SHEHA</name>
<feature type="DNA-binding region" description="OmpR/PhoB-type" evidence="3">
    <location>
        <begin position="2"/>
        <end position="100"/>
    </location>
</feature>
<dbReference type="SUPFAM" id="SSF46894">
    <property type="entry name" value="C-terminal effector domain of the bipartite response regulators"/>
    <property type="match status" value="1"/>
</dbReference>
<dbReference type="PANTHER" id="PTHR36842:SF1">
    <property type="entry name" value="PROTEIN TOLB"/>
    <property type="match status" value="1"/>
</dbReference>
<evidence type="ECO:0000256" key="1">
    <source>
        <dbReference type="ARBA" id="ARBA00009820"/>
    </source>
</evidence>
<organism evidence="6 7">
    <name type="scientific">Shewanella hanedai</name>
    <name type="common">Alteromonas hanedai</name>
    <dbReference type="NCBI Taxonomy" id="25"/>
    <lineage>
        <taxon>Bacteria</taxon>
        <taxon>Pseudomonadati</taxon>
        <taxon>Pseudomonadota</taxon>
        <taxon>Gammaproteobacteria</taxon>
        <taxon>Alteromonadales</taxon>
        <taxon>Shewanellaceae</taxon>
        <taxon>Shewanella</taxon>
    </lineage>
</organism>
<dbReference type="Gene3D" id="1.10.10.10">
    <property type="entry name" value="Winged helix-like DNA-binding domain superfamily/Winged helix DNA-binding domain"/>
    <property type="match status" value="1"/>
</dbReference>
<dbReference type="GO" id="GO:0006355">
    <property type="term" value="P:regulation of DNA-templated transcription"/>
    <property type="evidence" value="ECO:0007669"/>
    <property type="project" value="InterPro"/>
</dbReference>
<evidence type="ECO:0000256" key="3">
    <source>
        <dbReference type="PROSITE-ProRule" id="PRU01091"/>
    </source>
</evidence>
<dbReference type="InterPro" id="IPR001867">
    <property type="entry name" value="OmpR/PhoB-type_DNA-bd"/>
</dbReference>
<dbReference type="SUPFAM" id="SSF69304">
    <property type="entry name" value="Tricorn protease N-terminal domain"/>
    <property type="match status" value="1"/>
</dbReference>
<gene>
    <name evidence="6" type="ORF">FN961_02750</name>
</gene>
<dbReference type="Pfam" id="PF07676">
    <property type="entry name" value="PD40"/>
    <property type="match status" value="1"/>
</dbReference>
<evidence type="ECO:0000313" key="7">
    <source>
        <dbReference type="Proteomes" id="UP000318126"/>
    </source>
</evidence>
<dbReference type="InterPro" id="IPR016032">
    <property type="entry name" value="Sig_transdc_resp-reg_C-effctor"/>
</dbReference>
<dbReference type="Proteomes" id="UP000318126">
    <property type="component" value="Unassembled WGS sequence"/>
</dbReference>
<dbReference type="SMART" id="SM00862">
    <property type="entry name" value="Trans_reg_C"/>
    <property type="match status" value="1"/>
</dbReference>
<dbReference type="AlphaFoldDB" id="A0A553JTY9"/>
<dbReference type="InterPro" id="IPR011042">
    <property type="entry name" value="6-blade_b-propeller_TolB-like"/>
</dbReference>
<evidence type="ECO:0000256" key="4">
    <source>
        <dbReference type="SAM" id="Phobius"/>
    </source>
</evidence>
<dbReference type="OrthoDB" id="5693682at2"/>
<dbReference type="InterPro" id="IPR036388">
    <property type="entry name" value="WH-like_DNA-bd_sf"/>
</dbReference>
<accession>A0A553JTY9</accession>
<evidence type="ECO:0000256" key="2">
    <source>
        <dbReference type="ARBA" id="ARBA00023125"/>
    </source>
</evidence>
<keyword evidence="2 3" id="KW-0238">DNA-binding</keyword>